<keyword evidence="2" id="KW-1185">Reference proteome</keyword>
<dbReference type="Proteomes" id="UP001465755">
    <property type="component" value="Unassembled WGS sequence"/>
</dbReference>
<accession>A0AAW1PV77</accession>
<dbReference type="AlphaFoldDB" id="A0AAW1PV77"/>
<protein>
    <submittedName>
        <fullName evidence="1">Uncharacterized protein</fullName>
    </submittedName>
</protein>
<organism evidence="1 2">
    <name type="scientific">Symbiochloris irregularis</name>
    <dbReference type="NCBI Taxonomy" id="706552"/>
    <lineage>
        <taxon>Eukaryota</taxon>
        <taxon>Viridiplantae</taxon>
        <taxon>Chlorophyta</taxon>
        <taxon>core chlorophytes</taxon>
        <taxon>Trebouxiophyceae</taxon>
        <taxon>Trebouxiales</taxon>
        <taxon>Trebouxiaceae</taxon>
        <taxon>Symbiochloris</taxon>
    </lineage>
</organism>
<sequence length="106" mass="11865">MDRCELEGPDFAPFLRAFGEPSEFEQFKEERSLLYCTDTYLGYRCILALIAPSLRTQGQAVHLLHDGQDLSIYLINRSVKLTPAKYPARGPLLLPGQGQSQQHGAV</sequence>
<reference evidence="1 2" key="1">
    <citation type="journal article" date="2024" name="Nat. Commun.">
        <title>Phylogenomics reveals the evolutionary origins of lichenization in chlorophyte algae.</title>
        <authorList>
            <person name="Puginier C."/>
            <person name="Libourel C."/>
            <person name="Otte J."/>
            <person name="Skaloud P."/>
            <person name="Haon M."/>
            <person name="Grisel S."/>
            <person name="Petersen M."/>
            <person name="Berrin J.G."/>
            <person name="Delaux P.M."/>
            <person name="Dal Grande F."/>
            <person name="Keller J."/>
        </authorList>
    </citation>
    <scope>NUCLEOTIDE SEQUENCE [LARGE SCALE GENOMIC DNA]</scope>
    <source>
        <strain evidence="1 2">SAG 2036</strain>
    </source>
</reference>
<dbReference type="EMBL" id="JALJOQ010000009">
    <property type="protein sequence ID" value="KAK9812063.1"/>
    <property type="molecule type" value="Genomic_DNA"/>
</dbReference>
<gene>
    <name evidence="1" type="ORF">WJX73_002397</name>
</gene>
<name>A0AAW1PV77_9CHLO</name>
<evidence type="ECO:0000313" key="2">
    <source>
        <dbReference type="Proteomes" id="UP001465755"/>
    </source>
</evidence>
<proteinExistence type="predicted"/>
<comment type="caution">
    <text evidence="1">The sequence shown here is derived from an EMBL/GenBank/DDBJ whole genome shotgun (WGS) entry which is preliminary data.</text>
</comment>
<evidence type="ECO:0000313" key="1">
    <source>
        <dbReference type="EMBL" id="KAK9812063.1"/>
    </source>
</evidence>